<dbReference type="InterPro" id="IPR028082">
    <property type="entry name" value="Peripla_BP_I"/>
</dbReference>
<evidence type="ECO:0000259" key="4">
    <source>
        <dbReference type="Pfam" id="PF13458"/>
    </source>
</evidence>
<dbReference type="PANTHER" id="PTHR30483:SF6">
    <property type="entry name" value="PERIPLASMIC BINDING PROTEIN OF ABC TRANSPORTER FOR NATURAL AMINO ACIDS"/>
    <property type="match status" value="1"/>
</dbReference>
<dbReference type="CDD" id="cd06339">
    <property type="entry name" value="PBP1_YraM_LppC_lipoprotein-like"/>
    <property type="match status" value="1"/>
</dbReference>
<dbReference type="Pfam" id="PF13458">
    <property type="entry name" value="Peripla_BP_6"/>
    <property type="match status" value="1"/>
</dbReference>
<evidence type="ECO:0000313" key="5">
    <source>
        <dbReference type="EMBL" id="MCR8827726.1"/>
    </source>
</evidence>
<accession>A0ABT1Z3L0</accession>
<dbReference type="InterPro" id="IPR028081">
    <property type="entry name" value="Leu-bd"/>
</dbReference>
<dbReference type="EMBL" id="JANKJG010000011">
    <property type="protein sequence ID" value="MCR8827726.1"/>
    <property type="molecule type" value="Genomic_DNA"/>
</dbReference>
<dbReference type="Proteomes" id="UP001165396">
    <property type="component" value="Unassembled WGS sequence"/>
</dbReference>
<reference evidence="5" key="1">
    <citation type="submission" date="2022-07" db="EMBL/GenBank/DDBJ databases">
        <title>Pseudosulfitobacter sp. strain AP-MA-4, whole genome sequence.</title>
        <authorList>
            <person name="Jiang Y."/>
        </authorList>
    </citation>
    <scope>NUCLEOTIDE SEQUENCE</scope>
    <source>
        <strain evidence="5">AP-MA-4</strain>
    </source>
</reference>
<sequence length="394" mass="39458">MFAFLHPARKALHLLFLPLIAFVLAACEPVMMAPGTAGGPSVDTSKPVPVALLVPRGSATASDELLATSLENAARLAMRDLSGVAIDLRVYATAGNAATAASAATQAVNDGAKIIIGPVYAEAANAAGVAASGAGVNVLAFSNNTTIAGGNVFVLGPTFQTTADRLVSYATRQGKSRIVVVSAQDVAGQLGRSAIQNAISNTGATLAGSVDYPLSQQGVIDAVPRIKAAVDGSGADAVFMTSSTASALPLLAQLLPEVGIQPAVTQYIGLTRWDIPTPTLSLPGLQGGWFALPDPARSAAFAAKYQAAYGSAPHPIAGLGFDGIAAVGALVAKGQSNALTGAALTQGAGFQGASGIFRLRSDGTNDRGLAIATIRNNQVVVIDAAPQAFGGAGF</sequence>
<comment type="caution">
    <text evidence="5">The sequence shown here is derived from an EMBL/GenBank/DDBJ whole genome shotgun (WGS) entry which is preliminary data.</text>
</comment>
<keyword evidence="2" id="KW-0732">Signal</keyword>
<feature type="domain" description="Leucine-binding protein" evidence="4">
    <location>
        <begin position="47"/>
        <end position="376"/>
    </location>
</feature>
<evidence type="ECO:0000256" key="1">
    <source>
        <dbReference type="ARBA" id="ARBA00010062"/>
    </source>
</evidence>
<keyword evidence="3" id="KW-0029">Amino-acid transport</keyword>
<protein>
    <submittedName>
        <fullName evidence="5">Penicillin-binding protein activator</fullName>
    </submittedName>
</protein>
<dbReference type="SUPFAM" id="SSF53822">
    <property type="entry name" value="Periplasmic binding protein-like I"/>
    <property type="match status" value="1"/>
</dbReference>
<evidence type="ECO:0000313" key="6">
    <source>
        <dbReference type="Proteomes" id="UP001165396"/>
    </source>
</evidence>
<proteinExistence type="inferred from homology"/>
<dbReference type="PANTHER" id="PTHR30483">
    <property type="entry name" value="LEUCINE-SPECIFIC-BINDING PROTEIN"/>
    <property type="match status" value="1"/>
</dbReference>
<name>A0ABT1Z3L0_9RHOB</name>
<comment type="similarity">
    <text evidence="1">Belongs to the leucine-binding protein family.</text>
</comment>
<evidence type="ECO:0000256" key="3">
    <source>
        <dbReference type="ARBA" id="ARBA00022970"/>
    </source>
</evidence>
<keyword evidence="3" id="KW-0813">Transport</keyword>
<dbReference type="Gene3D" id="3.40.50.2300">
    <property type="match status" value="2"/>
</dbReference>
<keyword evidence="6" id="KW-1185">Reference proteome</keyword>
<organism evidence="5 6">
    <name type="scientific">Pseudosulfitobacter koreensis</name>
    <dbReference type="NCBI Taxonomy" id="2968472"/>
    <lineage>
        <taxon>Bacteria</taxon>
        <taxon>Pseudomonadati</taxon>
        <taxon>Pseudomonadota</taxon>
        <taxon>Alphaproteobacteria</taxon>
        <taxon>Rhodobacterales</taxon>
        <taxon>Roseobacteraceae</taxon>
        <taxon>Pseudosulfitobacter</taxon>
    </lineage>
</organism>
<dbReference type="RefSeq" id="WP_258295494.1">
    <property type="nucleotide sequence ID" value="NZ_JANKJG010000011.1"/>
</dbReference>
<gene>
    <name evidence="5" type="ORF">NTA49_14385</name>
</gene>
<evidence type="ECO:0000256" key="2">
    <source>
        <dbReference type="ARBA" id="ARBA00022729"/>
    </source>
</evidence>
<dbReference type="InterPro" id="IPR051010">
    <property type="entry name" value="BCAA_transport"/>
</dbReference>